<dbReference type="Proteomes" id="UP000199394">
    <property type="component" value="Unassembled WGS sequence"/>
</dbReference>
<evidence type="ECO:0000313" key="3">
    <source>
        <dbReference type="Proteomes" id="UP000199394"/>
    </source>
</evidence>
<evidence type="ECO:0000313" key="2">
    <source>
        <dbReference type="EMBL" id="SEA49366.1"/>
    </source>
</evidence>
<dbReference type="STRING" id="81409.SAMN04515656_1122"/>
<accession>A0A1H4BMM4</accession>
<dbReference type="Pfam" id="PF06605">
    <property type="entry name" value="Prophage_tail"/>
    <property type="match status" value="1"/>
</dbReference>
<dbReference type="EMBL" id="FNRK01000012">
    <property type="protein sequence ID" value="SEA49366.1"/>
    <property type="molecule type" value="Genomic_DNA"/>
</dbReference>
<dbReference type="AlphaFoldDB" id="A0A1H4BMM4"/>
<feature type="domain" description="Tail spike" evidence="1">
    <location>
        <begin position="108"/>
        <end position="340"/>
    </location>
</feature>
<dbReference type="InterPro" id="IPR010572">
    <property type="entry name" value="Tail_dom"/>
</dbReference>
<evidence type="ECO:0000259" key="1">
    <source>
        <dbReference type="Pfam" id="PF06605"/>
    </source>
</evidence>
<dbReference type="OrthoDB" id="4387735at2"/>
<gene>
    <name evidence="2" type="ORF">SAMN04515656_1122</name>
</gene>
<proteinExistence type="predicted"/>
<organism evidence="2 3">
    <name type="scientific">Eubacterium aggregans</name>
    <dbReference type="NCBI Taxonomy" id="81409"/>
    <lineage>
        <taxon>Bacteria</taxon>
        <taxon>Bacillati</taxon>
        <taxon>Bacillota</taxon>
        <taxon>Clostridia</taxon>
        <taxon>Eubacteriales</taxon>
        <taxon>Eubacteriaceae</taxon>
        <taxon>Eubacterium</taxon>
    </lineage>
</organism>
<name>A0A1H4BMM4_9FIRM</name>
<keyword evidence="3" id="KW-1185">Reference proteome</keyword>
<protein>
    <submittedName>
        <fullName evidence="2">Phage minor structural protein, N-terminal region</fullName>
    </submittedName>
</protein>
<dbReference type="NCBIfam" id="TIGR01665">
    <property type="entry name" value="put_anti_recept"/>
    <property type="match status" value="1"/>
</dbReference>
<dbReference type="InterPro" id="IPR007119">
    <property type="entry name" value="Phage_tail_spike_N"/>
</dbReference>
<sequence>MISLFFKATDITGIRDHPGAYGDVVLAPIEATHAMTLNGECILEVTIDKRVDASWEFIDTGDVFFAPVPWSAYRQLFRCYEFDKGSNRRAVFYCRHILFDLAGYTIVDTRPTMQNGQGALTTALAGTPFSAHSNITATSTAYWVRKKVTEALWSDDDNSFASRWGGEYLCDNYDLYINEKVGTDRGVRIEYRRNLQEIKVNKSEDDVVTRIIPVGYDGIMLDGDTPWVDSPLISTYPARHDGVIAFDDIKYDPDDDEAYHTLATAQAAMVARCKQIFADGIDKPSISYDVSMVDLSKLDAYKDYKVLETVSIGDTVHVSDDELDINVDTRVIAYEYDWSYVNKKHSLK</sequence>
<reference evidence="2 3" key="1">
    <citation type="submission" date="2016-10" db="EMBL/GenBank/DDBJ databases">
        <authorList>
            <person name="de Groot N.N."/>
        </authorList>
    </citation>
    <scope>NUCLEOTIDE SEQUENCE [LARGE SCALE GENOMIC DNA]</scope>
    <source>
        <strain evidence="2 3">SR12</strain>
    </source>
</reference>
<dbReference type="RefSeq" id="WP_090307369.1">
    <property type="nucleotide sequence ID" value="NZ_FNRK01000012.1"/>
</dbReference>